<dbReference type="Proteomes" id="UP001355207">
    <property type="component" value="Chromosome 9"/>
</dbReference>
<name>A0AAX4K4R7_9TREE</name>
<accession>A0AAX4K4R7</accession>
<organism evidence="2 3">
    <name type="scientific">Kwoniella dendrophila CBS 6074</name>
    <dbReference type="NCBI Taxonomy" id="1295534"/>
    <lineage>
        <taxon>Eukaryota</taxon>
        <taxon>Fungi</taxon>
        <taxon>Dikarya</taxon>
        <taxon>Basidiomycota</taxon>
        <taxon>Agaricomycotina</taxon>
        <taxon>Tremellomycetes</taxon>
        <taxon>Tremellales</taxon>
        <taxon>Cryptococcaceae</taxon>
        <taxon>Kwoniella</taxon>
    </lineage>
</organism>
<dbReference type="GeneID" id="91097361"/>
<evidence type="ECO:0008006" key="4">
    <source>
        <dbReference type="Google" id="ProtNLM"/>
    </source>
</evidence>
<protein>
    <recommendedName>
        <fullName evidence="4">HNH nuclease domain-containing protein</fullName>
    </recommendedName>
</protein>
<evidence type="ECO:0000313" key="2">
    <source>
        <dbReference type="EMBL" id="WWC91745.1"/>
    </source>
</evidence>
<sequence>MLDYTIKAPNFVKTAVRRLHLDVPRQNVSKPLVTDAHAIVPIWFTLVALLRSLDHLEELIIIRLPLCQHYTHRDYVFPQTLIDSCSGYLPQVKSFAFEMNCQDCSIGIPDLFLSTAVNIQHLKLSSPHSQHRLSSEPQQLDSCNLSNAVKGPKSLYVKTYNSVNGNETLTTIADQAPSVTRLYITPYQPNRRSIKACFHLFCHQAQGSSFWSFRLSCDGSEEDFEEAGDMDAWNSDNTFDNFLSALSRFDRLETLDCFLSIKLPLRPTRSSNSFSSPTTSKNDSSDVKIPQRFAELCAREAEIQSSMLAAAQIISANVPTLKVGYFWNLRPAFKNPEKSIWDRWSWYCDRNDTSADVQIDPVPTSHKTKSMNNQDGQKEWKGDTYSGNDSEGENEDDDDSDHDSD</sequence>
<dbReference type="AlphaFoldDB" id="A0AAX4K4R7"/>
<dbReference type="EMBL" id="CP144106">
    <property type="protein sequence ID" value="WWC91745.1"/>
    <property type="molecule type" value="Genomic_DNA"/>
</dbReference>
<evidence type="ECO:0000313" key="3">
    <source>
        <dbReference type="Proteomes" id="UP001355207"/>
    </source>
</evidence>
<reference evidence="2 3" key="1">
    <citation type="submission" date="2024-01" db="EMBL/GenBank/DDBJ databases">
        <title>Comparative genomics of Cryptococcus and Kwoniella reveals pathogenesis evolution and contrasting modes of karyotype evolution via chromosome fusion or intercentromeric recombination.</title>
        <authorList>
            <person name="Coelho M.A."/>
            <person name="David-Palma M."/>
            <person name="Shea T."/>
            <person name="Bowers K."/>
            <person name="McGinley-Smith S."/>
            <person name="Mohammad A.W."/>
            <person name="Gnirke A."/>
            <person name="Yurkov A.M."/>
            <person name="Nowrousian M."/>
            <person name="Sun S."/>
            <person name="Cuomo C.A."/>
            <person name="Heitman J."/>
        </authorList>
    </citation>
    <scope>NUCLEOTIDE SEQUENCE [LARGE SCALE GENOMIC DNA]</scope>
    <source>
        <strain evidence="2 3">CBS 6074</strain>
    </source>
</reference>
<evidence type="ECO:0000256" key="1">
    <source>
        <dbReference type="SAM" id="MobiDB-lite"/>
    </source>
</evidence>
<gene>
    <name evidence="2" type="ORF">L201_006692</name>
</gene>
<dbReference type="RefSeq" id="XP_066078507.1">
    <property type="nucleotide sequence ID" value="XM_066222410.1"/>
</dbReference>
<feature type="region of interest" description="Disordered" evidence="1">
    <location>
        <begin position="356"/>
        <end position="405"/>
    </location>
</feature>
<keyword evidence="3" id="KW-1185">Reference proteome</keyword>
<feature type="compositionally biased region" description="Acidic residues" evidence="1">
    <location>
        <begin position="390"/>
        <end position="405"/>
    </location>
</feature>
<proteinExistence type="predicted"/>